<evidence type="ECO:0000256" key="6">
    <source>
        <dbReference type="ARBA" id="ARBA00023224"/>
    </source>
</evidence>
<dbReference type="Gene3D" id="1.10.287.950">
    <property type="entry name" value="Methyl-accepting chemotaxis protein"/>
    <property type="match status" value="1"/>
</dbReference>
<evidence type="ECO:0000259" key="12">
    <source>
        <dbReference type="PROSITE" id="PS50885"/>
    </source>
</evidence>
<dbReference type="STRING" id="1123349.SAMN02744037_00932"/>
<dbReference type="SUPFAM" id="SSF58104">
    <property type="entry name" value="Methyl-accepting chemotaxis protein (MCP) signaling domain"/>
    <property type="match status" value="1"/>
</dbReference>
<evidence type="ECO:0000256" key="9">
    <source>
        <dbReference type="SAM" id="Coils"/>
    </source>
</evidence>
<protein>
    <submittedName>
        <fullName evidence="13">Methyl-accepting chemotaxis protein</fullName>
    </submittedName>
</protein>
<dbReference type="AlphaFoldDB" id="A0A1M6MGJ8"/>
<evidence type="ECO:0000256" key="4">
    <source>
        <dbReference type="ARBA" id="ARBA00022989"/>
    </source>
</evidence>
<dbReference type="InterPro" id="IPR003660">
    <property type="entry name" value="HAMP_dom"/>
</dbReference>
<evidence type="ECO:0000256" key="10">
    <source>
        <dbReference type="SAM" id="Phobius"/>
    </source>
</evidence>
<dbReference type="InterPro" id="IPR029151">
    <property type="entry name" value="Sensor-like_sf"/>
</dbReference>
<dbReference type="InterPro" id="IPR033463">
    <property type="entry name" value="sCache_3"/>
</dbReference>
<keyword evidence="4 10" id="KW-1133">Transmembrane helix</keyword>
<evidence type="ECO:0000259" key="11">
    <source>
        <dbReference type="PROSITE" id="PS50111"/>
    </source>
</evidence>
<evidence type="ECO:0000256" key="7">
    <source>
        <dbReference type="ARBA" id="ARBA00029447"/>
    </source>
</evidence>
<evidence type="ECO:0000256" key="2">
    <source>
        <dbReference type="ARBA" id="ARBA00022475"/>
    </source>
</evidence>
<keyword evidence="14" id="KW-1185">Reference proteome</keyword>
<dbReference type="GO" id="GO:0007165">
    <property type="term" value="P:signal transduction"/>
    <property type="evidence" value="ECO:0007669"/>
    <property type="project" value="UniProtKB-KW"/>
</dbReference>
<dbReference type="Gene3D" id="3.30.450.20">
    <property type="entry name" value="PAS domain"/>
    <property type="match status" value="1"/>
</dbReference>
<dbReference type="Pfam" id="PF00672">
    <property type="entry name" value="HAMP"/>
    <property type="match status" value="1"/>
</dbReference>
<dbReference type="PANTHER" id="PTHR32089">
    <property type="entry name" value="METHYL-ACCEPTING CHEMOTAXIS PROTEIN MCPB"/>
    <property type="match status" value="1"/>
</dbReference>
<keyword evidence="6 8" id="KW-0807">Transducer</keyword>
<dbReference type="SMART" id="SM00283">
    <property type="entry name" value="MA"/>
    <property type="match status" value="1"/>
</dbReference>
<keyword evidence="3 10" id="KW-0812">Transmembrane</keyword>
<dbReference type="CDD" id="cd11386">
    <property type="entry name" value="MCP_signal"/>
    <property type="match status" value="1"/>
</dbReference>
<keyword evidence="5 10" id="KW-0472">Membrane</keyword>
<dbReference type="PROSITE" id="PS50885">
    <property type="entry name" value="HAMP"/>
    <property type="match status" value="1"/>
</dbReference>
<comment type="subcellular location">
    <subcellularLocation>
        <location evidence="1">Cell membrane</location>
        <topology evidence="1">Multi-pass membrane protein</topology>
    </subcellularLocation>
</comment>
<proteinExistence type="inferred from homology"/>
<gene>
    <name evidence="13" type="ORF">SAMN02744037_00932</name>
</gene>
<comment type="similarity">
    <text evidence="7">Belongs to the methyl-accepting chemotaxis (MCP) protein family.</text>
</comment>
<keyword evidence="2" id="KW-1003">Cell membrane</keyword>
<evidence type="ECO:0000256" key="3">
    <source>
        <dbReference type="ARBA" id="ARBA00022692"/>
    </source>
</evidence>
<feature type="domain" description="Methyl-accepting transducer" evidence="11">
    <location>
        <begin position="391"/>
        <end position="662"/>
    </location>
</feature>
<dbReference type="EMBL" id="FRAE01000015">
    <property type="protein sequence ID" value="SHJ82506.1"/>
    <property type="molecule type" value="Genomic_DNA"/>
</dbReference>
<dbReference type="Gene3D" id="6.10.340.10">
    <property type="match status" value="1"/>
</dbReference>
<evidence type="ECO:0000256" key="1">
    <source>
        <dbReference type="ARBA" id="ARBA00004651"/>
    </source>
</evidence>
<dbReference type="Pfam" id="PF17203">
    <property type="entry name" value="sCache_3_2"/>
    <property type="match status" value="1"/>
</dbReference>
<dbReference type="SMART" id="SM00304">
    <property type="entry name" value="HAMP"/>
    <property type="match status" value="1"/>
</dbReference>
<evidence type="ECO:0000256" key="5">
    <source>
        <dbReference type="ARBA" id="ARBA00023136"/>
    </source>
</evidence>
<dbReference type="Pfam" id="PF00015">
    <property type="entry name" value="MCPsignal"/>
    <property type="match status" value="1"/>
</dbReference>
<feature type="domain" description="HAMP" evidence="12">
    <location>
        <begin position="320"/>
        <end position="372"/>
    </location>
</feature>
<dbReference type="Proteomes" id="UP000242497">
    <property type="component" value="Unassembled WGS sequence"/>
</dbReference>
<evidence type="ECO:0000313" key="13">
    <source>
        <dbReference type="EMBL" id="SHJ82506.1"/>
    </source>
</evidence>
<feature type="coiled-coil region" evidence="9">
    <location>
        <begin position="367"/>
        <end position="430"/>
    </location>
</feature>
<dbReference type="InterPro" id="IPR004089">
    <property type="entry name" value="MCPsignal_dom"/>
</dbReference>
<dbReference type="PROSITE" id="PS50111">
    <property type="entry name" value="CHEMOTAXIS_TRANSDUC_2"/>
    <property type="match status" value="1"/>
</dbReference>
<dbReference type="SUPFAM" id="SSF103190">
    <property type="entry name" value="Sensory domain-like"/>
    <property type="match status" value="2"/>
</dbReference>
<evidence type="ECO:0000256" key="8">
    <source>
        <dbReference type="PROSITE-ProRule" id="PRU00284"/>
    </source>
</evidence>
<dbReference type="OrthoDB" id="369336at2"/>
<keyword evidence="9" id="KW-0175">Coiled coil</keyword>
<accession>A0A1M6MGJ8</accession>
<name>A0A1M6MGJ8_9FIRM</name>
<dbReference type="PANTHER" id="PTHR32089:SF112">
    <property type="entry name" value="LYSOZYME-LIKE PROTEIN-RELATED"/>
    <property type="match status" value="1"/>
</dbReference>
<dbReference type="CDD" id="cd06225">
    <property type="entry name" value="HAMP"/>
    <property type="match status" value="1"/>
</dbReference>
<evidence type="ECO:0000313" key="14">
    <source>
        <dbReference type="Proteomes" id="UP000242497"/>
    </source>
</evidence>
<reference evidence="14" key="1">
    <citation type="submission" date="2016-11" db="EMBL/GenBank/DDBJ databases">
        <authorList>
            <person name="Varghese N."/>
            <person name="Submissions S."/>
        </authorList>
    </citation>
    <scope>NUCLEOTIDE SEQUENCE [LARGE SCALE GENOMIC DNA]</scope>
    <source>
        <strain evidence="14">DSM 15518</strain>
    </source>
</reference>
<organism evidence="13 14">
    <name type="scientific">Tepidibacter formicigenes DSM 15518</name>
    <dbReference type="NCBI Taxonomy" id="1123349"/>
    <lineage>
        <taxon>Bacteria</taxon>
        <taxon>Bacillati</taxon>
        <taxon>Bacillota</taxon>
        <taxon>Clostridia</taxon>
        <taxon>Peptostreptococcales</taxon>
        <taxon>Peptostreptococcaceae</taxon>
        <taxon>Tepidibacter</taxon>
    </lineage>
</organism>
<sequence>MNPKFNMKGNSIKFKITAISLVVLFLTITTLSVLSIQSVNKSIKNQMKEDGMALVEEIVSQLENSNLAIEQIDNLLGGKVISVAHLVAHNNNISNEYLIKIAERVGVSEINVTNPQGVIIYSNLPENVGYEYPQEHSVYALLRGEKNEVIEKIRKSDVSNDYYKYGAVSSDNGGIVQVGIHANEIENIKSSINVQSIVEKTGKKENIVYALVIDKNLKAIAHSDTSRIGIDLTDKGSRTAAVDGKPYTSEYIYKKGTVDEQTVYDVLLPLYRNGNHIGAVNIGISMKNLDEAYKSILIKSLIVAILSFVVGGFILVRLIGRITNPFKNLAQISNKVSDGDLTQNIEVKSNDEIGILASSFNKMIDNLRNMTSKIQEVSANVSSYSQELLAASEQASTVSEQIAISTQDIADGAENQARATNEVLNNIKEVVSGMDNIKEEVTILVNNSDDTSKIALEGREKMKNMVTQIHVIKNSVNYTSDVMNDLEKASDEIGNILQVINDIADQTNLLALNAAIEAARAGESGKGFAVVADEIRKLAEQSMKSADQIRDLITKTQENTKKALVSIEEGNVEAQKGEAIVKEVGNYLKEILDAVDITKDKLYTANENVSQSNTKAQSIVGFAQEIERIATDSAANTQEVAASSEEQSATIEQITRSVEELSSMARDLEEITKKFKLN</sequence>
<feature type="transmembrane region" description="Helical" evidence="10">
    <location>
        <begin position="296"/>
        <end position="319"/>
    </location>
</feature>
<dbReference type="RefSeq" id="WP_072887739.1">
    <property type="nucleotide sequence ID" value="NZ_FRAE01000015.1"/>
</dbReference>
<dbReference type="GO" id="GO:0005886">
    <property type="term" value="C:plasma membrane"/>
    <property type="evidence" value="ECO:0007669"/>
    <property type="project" value="UniProtKB-SubCell"/>
</dbReference>